<dbReference type="PANTHER" id="PTHR31616">
    <property type="entry name" value="TREHALASE"/>
    <property type="match status" value="1"/>
</dbReference>
<dbReference type="InterPro" id="IPR012341">
    <property type="entry name" value="6hp_glycosidase-like_sf"/>
</dbReference>
<name>A0A6J4SG64_9ACTN</name>
<dbReference type="InterPro" id="IPR045582">
    <property type="entry name" value="Trehalase-like_N"/>
</dbReference>
<dbReference type="InterPro" id="IPR011613">
    <property type="entry name" value="GH15-like"/>
</dbReference>
<sequence>MSRIEDYAMLGDCQSAALVDSRGSVDWWCAPRFDSRSVFARLLDPTAGHFSICPEGPFTVQRAYVEDTMVLETTFRSEKGAVRLTDALALGHGERGHDIGRRSPHVLLRSVEGLEGELTLLVEFVPRLEYGLVRPRLLETPDGLETVGGPDSLVLRTAERFTLDGATARARIRIGAGRRFELALHHATGLRRPEGDDARADLADTIAAWRSWADAHTGYDGAYRTEVRRSALLLQALTYRPSGAVVAAPTTSLPEIPGGSWNWDYRYAWLRDASLALKALWVGACPDEAAEYFEWMARAAIGDPEEDVQIMFGVEGERDLTERALEHLAGHDGARPVRVGNDAWRQRQLDVYGEILEAAWILREKLGDLDPVVSRFLCSLADRAAALWREPDAGIWEGRDGERHYVSSKLWCWVALDRALRMEDRLQPGSRARTWRRERDAVRAAILEHGWSEAAGAYTGAFGSDQLDASVLLMALVGFLPGEDERLRRTVATIERRLGDGALVRRWTGAEEGGFVICSYWLAHALAVTGRSEDARVVFERVTAYANDVGLLAEEIDPADGRQWGNFPQAFSHVGLINAAWAITECDAASR</sequence>
<dbReference type="GO" id="GO:0004339">
    <property type="term" value="F:glucan 1,4-alpha-glucosidase activity"/>
    <property type="evidence" value="ECO:0007669"/>
    <property type="project" value="UniProtKB-EC"/>
</dbReference>
<dbReference type="GO" id="GO:0015927">
    <property type="term" value="F:trehalase activity"/>
    <property type="evidence" value="ECO:0007669"/>
    <property type="project" value="TreeGrafter"/>
</dbReference>
<evidence type="ECO:0000259" key="1">
    <source>
        <dbReference type="Pfam" id="PF00723"/>
    </source>
</evidence>
<dbReference type="AlphaFoldDB" id="A0A6J4SG64"/>
<evidence type="ECO:0000259" key="2">
    <source>
        <dbReference type="Pfam" id="PF19291"/>
    </source>
</evidence>
<feature type="domain" description="Trehalase-like N-terminal" evidence="2">
    <location>
        <begin position="3"/>
        <end position="167"/>
    </location>
</feature>
<accession>A0A6J4SG64</accession>
<organism evidence="3">
    <name type="scientific">uncultured Solirubrobacteraceae bacterium</name>
    <dbReference type="NCBI Taxonomy" id="1162706"/>
    <lineage>
        <taxon>Bacteria</taxon>
        <taxon>Bacillati</taxon>
        <taxon>Actinomycetota</taxon>
        <taxon>Thermoleophilia</taxon>
        <taxon>Solirubrobacterales</taxon>
        <taxon>Solirubrobacteraceae</taxon>
        <taxon>environmental samples</taxon>
    </lineage>
</organism>
<dbReference type="Pfam" id="PF19291">
    <property type="entry name" value="TREH_N"/>
    <property type="match status" value="1"/>
</dbReference>
<evidence type="ECO:0000313" key="3">
    <source>
        <dbReference type="EMBL" id="CAA9491508.1"/>
    </source>
</evidence>
<dbReference type="EC" id="3.2.1.3" evidence="3"/>
<dbReference type="PANTHER" id="PTHR31616:SF10">
    <property type="entry name" value="TREHALASE"/>
    <property type="match status" value="1"/>
</dbReference>
<feature type="domain" description="GH15-like" evidence="1">
    <location>
        <begin position="223"/>
        <end position="581"/>
    </location>
</feature>
<dbReference type="SUPFAM" id="SSF48208">
    <property type="entry name" value="Six-hairpin glycosidases"/>
    <property type="match status" value="1"/>
</dbReference>
<gene>
    <name evidence="3" type="ORF">AVDCRST_MAG38-2659</name>
</gene>
<keyword evidence="3" id="KW-0326">Glycosidase</keyword>
<dbReference type="EMBL" id="CADCVJ010000221">
    <property type="protein sequence ID" value="CAA9491508.1"/>
    <property type="molecule type" value="Genomic_DNA"/>
</dbReference>
<reference evidence="3" key="1">
    <citation type="submission" date="2020-02" db="EMBL/GenBank/DDBJ databases">
        <authorList>
            <person name="Meier V. D."/>
        </authorList>
    </citation>
    <scope>NUCLEOTIDE SEQUENCE</scope>
    <source>
        <strain evidence="3">AVDCRST_MAG38</strain>
    </source>
</reference>
<dbReference type="Pfam" id="PF00723">
    <property type="entry name" value="Glyco_hydro_15"/>
    <property type="match status" value="1"/>
</dbReference>
<dbReference type="GO" id="GO:0005993">
    <property type="term" value="P:trehalose catabolic process"/>
    <property type="evidence" value="ECO:0007669"/>
    <property type="project" value="TreeGrafter"/>
</dbReference>
<protein>
    <submittedName>
        <fullName evidence="3">GH15</fullName>
        <ecNumber evidence="3">3.2.1.3</ecNumber>
    </submittedName>
</protein>
<proteinExistence type="predicted"/>
<dbReference type="Gene3D" id="1.50.10.10">
    <property type="match status" value="1"/>
</dbReference>
<dbReference type="InterPro" id="IPR008928">
    <property type="entry name" value="6-hairpin_glycosidase_sf"/>
</dbReference>
<keyword evidence="3" id="KW-0378">Hydrolase</keyword>